<dbReference type="InterPro" id="IPR011854">
    <property type="entry name" value="HypE"/>
</dbReference>
<name>A0A150II89_9EURY</name>
<sequence length="325" mass="35002">MRFLPDGKVDGSILSKRVFPYLGSIQSEVLVGPNIGIDAAVIDVSKLSKKMVVSQDPITGAGKNAGFHVVNVCANDVASMGAKPMFFLSTIIMPKGTTEEELEKISKDIERAATEIGISIIGGHTEISSKVSDLILSGTMIGFTDRYVSTSGAREGDDILLTKGAGIEGTAILAESKYENLSKSLDHSILESAMRMINQISVVKEALIASSLGAVALHDPTEGGVVGGLHEIADASKKGFEFYPEKVNLYPETKSICDILKINPFALISSGALMIICPKDRTEKIMTALENESINSSIIGKITKEKRSHERVYQDELWRILDTNI</sequence>
<dbReference type="PANTHER" id="PTHR30303">
    <property type="entry name" value="HYDROGENASE ISOENZYMES FORMATION PROTEIN HYPE"/>
    <property type="match status" value="1"/>
</dbReference>
<dbReference type="InterPro" id="IPR010918">
    <property type="entry name" value="PurM-like_C_dom"/>
</dbReference>
<dbReference type="InterPro" id="IPR036921">
    <property type="entry name" value="PurM-like_N_sf"/>
</dbReference>
<evidence type="ECO:0000259" key="3">
    <source>
        <dbReference type="Pfam" id="PF02769"/>
    </source>
</evidence>
<dbReference type="AlphaFoldDB" id="A0A150II89"/>
<evidence type="ECO:0000256" key="1">
    <source>
        <dbReference type="ARBA" id="ARBA00006243"/>
    </source>
</evidence>
<dbReference type="Gene3D" id="3.30.1330.10">
    <property type="entry name" value="PurM-like, N-terminal domain"/>
    <property type="match status" value="1"/>
</dbReference>
<dbReference type="InterPro" id="IPR016188">
    <property type="entry name" value="PurM-like_N"/>
</dbReference>
<dbReference type="PATRIC" id="fig|1705409.3.peg.2536"/>
<feature type="domain" description="PurM-like N-terminal" evidence="2">
    <location>
        <begin position="38"/>
        <end position="143"/>
    </location>
</feature>
<dbReference type="STRING" id="1705564.APG08_01218"/>
<dbReference type="EMBL" id="LNGC01000283">
    <property type="protein sequence ID" value="KYC44414.1"/>
    <property type="molecule type" value="Genomic_DNA"/>
</dbReference>
<dbReference type="SUPFAM" id="SSF56042">
    <property type="entry name" value="PurM C-terminal domain-like"/>
    <property type="match status" value="1"/>
</dbReference>
<accession>A0A150II89</accession>
<evidence type="ECO:0000313" key="5">
    <source>
        <dbReference type="Proteomes" id="UP000075398"/>
    </source>
</evidence>
<comment type="caution">
    <text evidence="4">The sequence shown here is derived from an EMBL/GenBank/DDBJ whole genome shotgun (WGS) entry which is preliminary data.</text>
</comment>
<proteinExistence type="inferred from homology"/>
<feature type="domain" description="PurM-like C-terminal" evidence="3">
    <location>
        <begin position="154"/>
        <end position="308"/>
    </location>
</feature>
<dbReference type="Gene3D" id="3.90.650.10">
    <property type="entry name" value="PurM-like C-terminal domain"/>
    <property type="match status" value="1"/>
</dbReference>
<dbReference type="PIRSF" id="PIRSF005644">
    <property type="entry name" value="Hdrgns_mtr_HypE"/>
    <property type="match status" value="1"/>
</dbReference>
<evidence type="ECO:0000259" key="2">
    <source>
        <dbReference type="Pfam" id="PF00586"/>
    </source>
</evidence>
<dbReference type="Pfam" id="PF02769">
    <property type="entry name" value="AIRS_C"/>
    <property type="match status" value="1"/>
</dbReference>
<evidence type="ECO:0000313" key="4">
    <source>
        <dbReference type="EMBL" id="KYC44414.1"/>
    </source>
</evidence>
<dbReference type="InterPro" id="IPR036676">
    <property type="entry name" value="PurM-like_C_sf"/>
</dbReference>
<dbReference type="GO" id="GO:0051604">
    <property type="term" value="P:protein maturation"/>
    <property type="evidence" value="ECO:0007669"/>
    <property type="project" value="TreeGrafter"/>
</dbReference>
<dbReference type="Pfam" id="PF00586">
    <property type="entry name" value="AIRS"/>
    <property type="match status" value="1"/>
</dbReference>
<dbReference type="Proteomes" id="UP000075398">
    <property type="component" value="Unassembled WGS sequence"/>
</dbReference>
<dbReference type="SUPFAM" id="SSF55326">
    <property type="entry name" value="PurM N-terminal domain-like"/>
    <property type="match status" value="1"/>
</dbReference>
<keyword evidence="4" id="KW-0808">Transferase</keyword>
<gene>
    <name evidence="4" type="ORF">AMQ22_02305</name>
</gene>
<keyword evidence="4" id="KW-0418">Kinase</keyword>
<organism evidence="4 5">
    <name type="scientific">Candidatus Methanofastidiosum methylothiophilum</name>
    <dbReference type="NCBI Taxonomy" id="1705564"/>
    <lineage>
        <taxon>Archaea</taxon>
        <taxon>Methanobacteriati</taxon>
        <taxon>Methanobacteriota</taxon>
        <taxon>Stenosarchaea group</taxon>
        <taxon>Candidatus Methanofastidiosia</taxon>
        <taxon>Candidatus Methanofastidiosales</taxon>
        <taxon>Candidatus Methanofastidiosaceae</taxon>
        <taxon>Candidatus Methanofastidiosum</taxon>
    </lineage>
</organism>
<dbReference type="PANTHER" id="PTHR30303:SF4">
    <property type="entry name" value="HYDROGENASE EXPRESSION_FORMATION PROTEIN HYPE"/>
    <property type="match status" value="1"/>
</dbReference>
<dbReference type="GO" id="GO:0016301">
    <property type="term" value="F:kinase activity"/>
    <property type="evidence" value="ECO:0007669"/>
    <property type="project" value="UniProtKB-KW"/>
</dbReference>
<dbReference type="CDD" id="cd06061">
    <property type="entry name" value="PurM-like1"/>
    <property type="match status" value="1"/>
</dbReference>
<comment type="similarity">
    <text evidence="1">Belongs to the HypE family.</text>
</comment>
<reference evidence="4 5" key="1">
    <citation type="journal article" date="2016" name="ISME J.">
        <title>Chasing the elusive Euryarchaeota class WSA2: genomes reveal a uniquely fastidious methyl-reducing methanogen.</title>
        <authorList>
            <person name="Nobu M.K."/>
            <person name="Narihiro T."/>
            <person name="Kuroda K."/>
            <person name="Mei R."/>
            <person name="Liu W.T."/>
        </authorList>
    </citation>
    <scope>NUCLEOTIDE SEQUENCE [LARGE SCALE GENOMIC DNA]</scope>
    <source>
        <strain evidence="4">U1lsi0528_Bin055</strain>
    </source>
</reference>
<protein>
    <submittedName>
        <fullName evidence="4">Thiamine monophosphate kinase</fullName>
    </submittedName>
</protein>